<comment type="caution">
    <text evidence="1">The sequence shown here is derived from an EMBL/GenBank/DDBJ whole genome shotgun (WGS) entry which is preliminary data.</text>
</comment>
<proteinExistence type="predicted"/>
<sequence>MLRYQILRRALSLKTTINPQSTHKLTQPPNHKALLLLTTPHLLNSTIDTFVNLTSDKSLEQHNIQKAAVICVDSILQCKNAVSELWLNEPDQLQIIDYVVKDDDVKNEPKPRTSEADPIKLDKNWKDGLTDTQLSLNLFGEGNSADKLVNLKLNLGRSLFVNGLESTCFTYHNPTIPNFTTESKSNFVNLQKLTIDLHLPSTPVKAGDKPLIQSKYTNQFIKLPFEPDEDDVYVIDSHVGNLIKRINFKPASGYLIENPKLNDSKDHSIWVKLSKYSPETASVKMNKPTDEYYRVIVGGSGWDAEKMAMLGIDPVVGDGLDYKKQIELYEVSKEKNVLSLDDSVDASKNVKFVVECSEADENFSQFDNKLSETVIEGVVGFGSENGFQYDEVWHKAPNEIVEVDVSTC</sequence>
<dbReference type="AlphaFoldDB" id="A0A9W6YRX8"/>
<accession>A0A9W6YRX8</accession>
<dbReference type="EMBL" id="BSXU01000229">
    <property type="protein sequence ID" value="GMG19886.1"/>
    <property type="molecule type" value="Genomic_DNA"/>
</dbReference>
<dbReference type="OrthoDB" id="4080562at2759"/>
<evidence type="ECO:0000313" key="2">
    <source>
        <dbReference type="Proteomes" id="UP001165063"/>
    </source>
</evidence>
<organism evidence="1 2">
    <name type="scientific">Ambrosiozyma monospora</name>
    <name type="common">Yeast</name>
    <name type="synonym">Endomycopsis monosporus</name>
    <dbReference type="NCBI Taxonomy" id="43982"/>
    <lineage>
        <taxon>Eukaryota</taxon>
        <taxon>Fungi</taxon>
        <taxon>Dikarya</taxon>
        <taxon>Ascomycota</taxon>
        <taxon>Saccharomycotina</taxon>
        <taxon>Pichiomycetes</taxon>
        <taxon>Pichiales</taxon>
        <taxon>Pichiaceae</taxon>
        <taxon>Ambrosiozyma</taxon>
    </lineage>
</organism>
<evidence type="ECO:0000313" key="1">
    <source>
        <dbReference type="EMBL" id="GMG19886.1"/>
    </source>
</evidence>
<name>A0A9W6YRX8_AMBMO</name>
<keyword evidence="2" id="KW-1185">Reference proteome</keyword>
<dbReference type="Proteomes" id="UP001165063">
    <property type="component" value="Unassembled WGS sequence"/>
</dbReference>
<gene>
    <name evidence="1" type="ORF">Amon01_000081400</name>
</gene>
<reference evidence="1" key="1">
    <citation type="submission" date="2023-04" db="EMBL/GenBank/DDBJ databases">
        <title>Ambrosiozyma monospora NBRC 1965.</title>
        <authorList>
            <person name="Ichikawa N."/>
            <person name="Sato H."/>
            <person name="Tonouchi N."/>
        </authorList>
    </citation>
    <scope>NUCLEOTIDE SEQUENCE</scope>
    <source>
        <strain evidence="1">NBRC 1965</strain>
    </source>
</reference>
<protein>
    <submittedName>
        <fullName evidence="1">Unnamed protein product</fullName>
    </submittedName>
</protein>